<evidence type="ECO:0000256" key="9">
    <source>
        <dbReference type="ARBA" id="ARBA00025752"/>
    </source>
</evidence>
<dbReference type="OrthoDB" id="191139at2759"/>
<proteinExistence type="inferred from homology"/>
<feature type="transmembrane region" description="Helical" evidence="10">
    <location>
        <begin position="73"/>
        <end position="95"/>
    </location>
</feature>
<accession>A0A9Q0G2J8</accession>
<keyword evidence="12" id="KW-1185">Reference proteome</keyword>
<feature type="transmembrane region" description="Helical" evidence="10">
    <location>
        <begin position="148"/>
        <end position="166"/>
    </location>
</feature>
<feature type="transmembrane region" description="Helical" evidence="10">
    <location>
        <begin position="107"/>
        <end position="128"/>
    </location>
</feature>
<keyword evidence="2" id="KW-0813">Transport</keyword>
<dbReference type="Pfam" id="PF03547">
    <property type="entry name" value="Mem_trans"/>
    <property type="match status" value="1"/>
</dbReference>
<dbReference type="Proteomes" id="UP001141552">
    <property type="component" value="Unassembled WGS sequence"/>
</dbReference>
<feature type="transmembrane region" description="Helical" evidence="10">
    <location>
        <begin position="7"/>
        <end position="29"/>
    </location>
</feature>
<keyword evidence="4" id="KW-0256">Endoplasmic reticulum</keyword>
<dbReference type="InterPro" id="IPR004776">
    <property type="entry name" value="Mem_transp_PIN-like"/>
</dbReference>
<evidence type="ECO:0000256" key="6">
    <source>
        <dbReference type="ARBA" id="ARBA00023136"/>
    </source>
</evidence>
<feature type="transmembrane region" description="Helical" evidence="10">
    <location>
        <begin position="387"/>
        <end position="408"/>
    </location>
</feature>
<reference evidence="11" key="2">
    <citation type="journal article" date="2023" name="Plants (Basel)">
        <title>Annotation of the Turnera subulata (Passifloraceae) Draft Genome Reveals the S-Locus Evolved after the Divergence of Turneroideae from Passifloroideae in a Stepwise Manner.</title>
        <authorList>
            <person name="Henning P.M."/>
            <person name="Roalson E.H."/>
            <person name="Mir W."/>
            <person name="McCubbin A.G."/>
            <person name="Shore J.S."/>
        </authorList>
    </citation>
    <scope>NUCLEOTIDE SEQUENCE</scope>
    <source>
        <strain evidence="11">F60SS</strain>
    </source>
</reference>
<evidence type="ECO:0000256" key="1">
    <source>
        <dbReference type="ARBA" id="ARBA00004477"/>
    </source>
</evidence>
<evidence type="ECO:0000256" key="7">
    <source>
        <dbReference type="ARBA" id="ARBA00023294"/>
    </source>
</evidence>
<keyword evidence="3 10" id="KW-0812">Transmembrane</keyword>
<evidence type="ECO:0008006" key="13">
    <source>
        <dbReference type="Google" id="ProtNLM"/>
    </source>
</evidence>
<dbReference type="GO" id="GO:0009734">
    <property type="term" value="P:auxin-activated signaling pathway"/>
    <property type="evidence" value="ECO:0007669"/>
    <property type="project" value="UniProtKB-KW"/>
</dbReference>
<protein>
    <recommendedName>
        <fullName evidence="13">Auxin efflux carrier</fullName>
    </recommendedName>
</protein>
<keyword evidence="7" id="KW-0927">Auxin signaling pathway</keyword>
<evidence type="ECO:0000256" key="5">
    <source>
        <dbReference type="ARBA" id="ARBA00022989"/>
    </source>
</evidence>
<keyword evidence="6 10" id="KW-0472">Membrane</keyword>
<evidence type="ECO:0000313" key="11">
    <source>
        <dbReference type="EMBL" id="KAJ4840997.1"/>
    </source>
</evidence>
<sequence length="445" mass="48341">MTRVLDLFIAALMPVLKVLLITAVGTLLATDRVDILGADARKHVNNVTFYVFNPAMVGSNLAKYITFRSMVKLWFMPLNILITFIVGSALGWLVIKITRASNDLRGLVVGCCAAGNLGNLPFIIVPAICKERGSPFGDAETCRAQGLAYVSLSMAVGSIFMWTYTYNMMRIYSINVSKNEGTQPTGETLQNPSIPHGGLLLPLKQSSSPVDENITNRIEIGSDQKAERQGRVLDNIKQGLQIVGTKLKLRGLFAPSTIGLVQFLNNAKHGLQIVKRKLNLGRVFAPSTIGALVGFIIGIVPPFRKVLIGDSAPLHVVEDTANFLGEAAIPTVTLIIGANLLKGLKKSAVQHTVVIGIVIVRYLVLPILGVFIVKIAVRLGLVHSDPLYQFVLLLQYSLPPAMNIATMTQLFGIGQTECSVILLWTYALASIAMTLWTAFFMWLVG</sequence>
<dbReference type="GO" id="GO:0005789">
    <property type="term" value="C:endoplasmic reticulum membrane"/>
    <property type="evidence" value="ECO:0007669"/>
    <property type="project" value="UniProtKB-SubCell"/>
</dbReference>
<comment type="function">
    <text evidence="8">Involved in cellular auxin homeostasis by regulating auxin metabolism. Regulates intracellular auxin accumulation at the endoplasmic reticulum and thus auxin availability for nuclear auxin signaling.</text>
</comment>
<dbReference type="EMBL" id="JAKUCV010002907">
    <property type="protein sequence ID" value="KAJ4840997.1"/>
    <property type="molecule type" value="Genomic_DNA"/>
</dbReference>
<gene>
    <name evidence="11" type="ORF">Tsubulata_042853</name>
</gene>
<evidence type="ECO:0000256" key="2">
    <source>
        <dbReference type="ARBA" id="ARBA00022448"/>
    </source>
</evidence>
<feature type="transmembrane region" description="Helical" evidence="10">
    <location>
        <begin position="420"/>
        <end position="444"/>
    </location>
</feature>
<evidence type="ECO:0000256" key="8">
    <source>
        <dbReference type="ARBA" id="ARBA00025100"/>
    </source>
</evidence>
<keyword evidence="5 10" id="KW-1133">Transmembrane helix</keyword>
<evidence type="ECO:0000256" key="10">
    <source>
        <dbReference type="SAM" id="Phobius"/>
    </source>
</evidence>
<feature type="transmembrane region" description="Helical" evidence="10">
    <location>
        <begin position="323"/>
        <end position="341"/>
    </location>
</feature>
<feature type="transmembrane region" description="Helical" evidence="10">
    <location>
        <begin position="283"/>
        <end position="303"/>
    </location>
</feature>
<comment type="caution">
    <text evidence="11">The sequence shown here is derived from an EMBL/GenBank/DDBJ whole genome shotgun (WGS) entry which is preliminary data.</text>
</comment>
<organism evidence="11 12">
    <name type="scientific">Turnera subulata</name>
    <dbReference type="NCBI Taxonomy" id="218843"/>
    <lineage>
        <taxon>Eukaryota</taxon>
        <taxon>Viridiplantae</taxon>
        <taxon>Streptophyta</taxon>
        <taxon>Embryophyta</taxon>
        <taxon>Tracheophyta</taxon>
        <taxon>Spermatophyta</taxon>
        <taxon>Magnoliopsida</taxon>
        <taxon>eudicotyledons</taxon>
        <taxon>Gunneridae</taxon>
        <taxon>Pentapetalae</taxon>
        <taxon>rosids</taxon>
        <taxon>fabids</taxon>
        <taxon>Malpighiales</taxon>
        <taxon>Passifloraceae</taxon>
        <taxon>Turnera</taxon>
    </lineage>
</organism>
<comment type="subcellular location">
    <subcellularLocation>
        <location evidence="1">Endoplasmic reticulum membrane</location>
        <topology evidence="1">Multi-pass membrane protein</topology>
    </subcellularLocation>
</comment>
<dbReference type="AlphaFoldDB" id="A0A9Q0G2J8"/>
<name>A0A9Q0G2J8_9ROSI</name>
<dbReference type="PANTHER" id="PTHR31651:SF40">
    <property type="entry name" value="SYMPORTER, PUTATIVE-RELATED"/>
    <property type="match status" value="1"/>
</dbReference>
<evidence type="ECO:0000256" key="3">
    <source>
        <dbReference type="ARBA" id="ARBA00022692"/>
    </source>
</evidence>
<dbReference type="GO" id="GO:0080162">
    <property type="term" value="P:endoplasmic reticulum to cytosol auxin transport"/>
    <property type="evidence" value="ECO:0007669"/>
    <property type="project" value="InterPro"/>
</dbReference>
<dbReference type="InterPro" id="IPR045033">
    <property type="entry name" value="PILS1/3/4/5/7"/>
</dbReference>
<reference evidence="11" key="1">
    <citation type="submission" date="2022-02" db="EMBL/GenBank/DDBJ databases">
        <authorList>
            <person name="Henning P.M."/>
            <person name="McCubbin A.G."/>
            <person name="Shore J.S."/>
        </authorList>
    </citation>
    <scope>NUCLEOTIDE SEQUENCE</scope>
    <source>
        <strain evidence="11">F60SS</strain>
        <tissue evidence="11">Leaves</tissue>
    </source>
</reference>
<comment type="similarity">
    <text evidence="9">Belongs to the auxin efflux carrier (TC 2.A.69.2) family.</text>
</comment>
<dbReference type="PANTHER" id="PTHR31651">
    <property type="match status" value="1"/>
</dbReference>
<evidence type="ECO:0000256" key="4">
    <source>
        <dbReference type="ARBA" id="ARBA00022824"/>
    </source>
</evidence>
<feature type="transmembrane region" description="Helical" evidence="10">
    <location>
        <begin position="353"/>
        <end position="375"/>
    </location>
</feature>
<evidence type="ECO:0000313" key="12">
    <source>
        <dbReference type="Proteomes" id="UP001141552"/>
    </source>
</evidence>